<evidence type="ECO:0000259" key="1">
    <source>
        <dbReference type="Pfam" id="PF01814"/>
    </source>
</evidence>
<dbReference type="Proteomes" id="UP000539111">
    <property type="component" value="Unassembled WGS sequence"/>
</dbReference>
<reference evidence="2 3" key="1">
    <citation type="submission" date="2020-07" db="EMBL/GenBank/DDBJ databases">
        <title>Sequencing the genomes of 1000 actinobacteria strains.</title>
        <authorList>
            <person name="Klenk H.-P."/>
        </authorList>
    </citation>
    <scope>NUCLEOTIDE SEQUENCE [LARGE SCALE GENOMIC DNA]</scope>
    <source>
        <strain evidence="2 3">DSM 26341</strain>
    </source>
</reference>
<name>A0A7Z0CZ42_9MICO</name>
<protein>
    <submittedName>
        <fullName evidence="2">Hemerythrin-like domain-containing protein</fullName>
    </submittedName>
</protein>
<organism evidence="2 3">
    <name type="scientific">Spelaeicoccus albus</name>
    <dbReference type="NCBI Taxonomy" id="1280376"/>
    <lineage>
        <taxon>Bacteria</taxon>
        <taxon>Bacillati</taxon>
        <taxon>Actinomycetota</taxon>
        <taxon>Actinomycetes</taxon>
        <taxon>Micrococcales</taxon>
        <taxon>Brevibacteriaceae</taxon>
        <taxon>Spelaeicoccus</taxon>
    </lineage>
</organism>
<evidence type="ECO:0000313" key="2">
    <source>
        <dbReference type="EMBL" id="NYI65889.1"/>
    </source>
</evidence>
<dbReference type="AlphaFoldDB" id="A0A7Z0CZ42"/>
<accession>A0A7Z0CZ42</accession>
<sequence length="160" mass="17582">MTEQMTLQAALEREHRDIDGGIEAYTAGLASGDSDPDPLIRAMNGLRRHIYLEEEFLFPPLKAAGMVMPIFVMLREHGGLWDRMDALDDALARAADAGAMEEACTELLRLLDEHNSKEEPIIYTQADETLDGEAGEELKAFLESGTMPDGWVCERASGAA</sequence>
<dbReference type="InterPro" id="IPR012312">
    <property type="entry name" value="Hemerythrin-like"/>
</dbReference>
<feature type="domain" description="Hemerythrin-like" evidence="1">
    <location>
        <begin position="9"/>
        <end position="125"/>
    </location>
</feature>
<evidence type="ECO:0000313" key="3">
    <source>
        <dbReference type="Proteomes" id="UP000539111"/>
    </source>
</evidence>
<proteinExistence type="predicted"/>
<dbReference type="Pfam" id="PF01814">
    <property type="entry name" value="Hemerythrin"/>
    <property type="match status" value="1"/>
</dbReference>
<dbReference type="Gene3D" id="1.20.120.520">
    <property type="entry name" value="nmb1532 protein domain like"/>
    <property type="match status" value="1"/>
</dbReference>
<keyword evidence="3" id="KW-1185">Reference proteome</keyword>
<dbReference type="EMBL" id="JACBZP010000001">
    <property type="protein sequence ID" value="NYI65889.1"/>
    <property type="molecule type" value="Genomic_DNA"/>
</dbReference>
<dbReference type="RefSeq" id="WP_179424898.1">
    <property type="nucleotide sequence ID" value="NZ_JACBZP010000001.1"/>
</dbReference>
<comment type="caution">
    <text evidence="2">The sequence shown here is derived from an EMBL/GenBank/DDBJ whole genome shotgun (WGS) entry which is preliminary data.</text>
</comment>
<gene>
    <name evidence="2" type="ORF">BJY26_000195</name>
</gene>